<dbReference type="Gene3D" id="2.40.160.200">
    <property type="entry name" value="LURP1-related"/>
    <property type="match status" value="1"/>
</dbReference>
<evidence type="ECO:0000256" key="2">
    <source>
        <dbReference type="SAM" id="MobiDB-lite"/>
    </source>
</evidence>
<proteinExistence type="inferred from homology"/>
<dbReference type="Pfam" id="PF04525">
    <property type="entry name" value="LOR"/>
    <property type="match status" value="1"/>
</dbReference>
<feature type="compositionally biased region" description="Polar residues" evidence="2">
    <location>
        <begin position="1"/>
        <end position="19"/>
    </location>
</feature>
<dbReference type="Proteomes" id="UP001188597">
    <property type="component" value="Unassembled WGS sequence"/>
</dbReference>
<sequence length="292" mass="31721">MPYQTYPPTTNQGYPSMPNQPYLLTANAAYPPNESPSNQPTENSLVANQASPQSASPTNQPMANSGNQPMASPAHPPMTNTPRPAMGKAVYPPMGIPSSQYGPEAKPDWKPLPELALYATRPALQDTMAQTSYAPLASTVHVSVIGPQFCVPNPLDLAIVRKVMVLTGGNFVVTDASDNIMLKIEVPSALHDRRVLVDAAGNPIKWSMHSRWQVFRGDSRDDADLLFSAITSSFIQLKTKLDVFLAENTAEELCDFKVEGSWLDRSCTIYAGNCSAIVAQHKASCLERTSSW</sequence>
<dbReference type="InterPro" id="IPR025659">
    <property type="entry name" value="Tubby-like_C"/>
</dbReference>
<dbReference type="InterPro" id="IPR038595">
    <property type="entry name" value="LOR_sf"/>
</dbReference>
<reference evidence="3" key="1">
    <citation type="submission" date="2022-12" db="EMBL/GenBank/DDBJ databases">
        <title>Draft genome assemblies for two species of Escallonia (Escalloniales).</title>
        <authorList>
            <person name="Chanderbali A."/>
            <person name="Dervinis C."/>
            <person name="Anghel I."/>
            <person name="Soltis D."/>
            <person name="Soltis P."/>
            <person name="Zapata F."/>
        </authorList>
    </citation>
    <scope>NUCLEOTIDE SEQUENCE</scope>
    <source>
        <strain evidence="3">UCBG64.0493</strain>
        <tissue evidence="3">Leaf</tissue>
    </source>
</reference>
<dbReference type="SUPFAM" id="SSF54518">
    <property type="entry name" value="Tubby C-terminal domain-like"/>
    <property type="match status" value="1"/>
</dbReference>
<feature type="region of interest" description="Disordered" evidence="2">
    <location>
        <begin position="1"/>
        <end position="107"/>
    </location>
</feature>
<evidence type="ECO:0000313" key="4">
    <source>
        <dbReference type="Proteomes" id="UP001188597"/>
    </source>
</evidence>
<accession>A0AA88W1E2</accession>
<dbReference type="PANTHER" id="PTHR31087">
    <property type="match status" value="1"/>
</dbReference>
<gene>
    <name evidence="3" type="ORF">RJ639_006002</name>
</gene>
<name>A0AA88W1E2_9ASTE</name>
<comment type="caution">
    <text evidence="3">The sequence shown here is derived from an EMBL/GenBank/DDBJ whole genome shotgun (WGS) entry which is preliminary data.</text>
</comment>
<feature type="compositionally biased region" description="Polar residues" evidence="2">
    <location>
        <begin position="35"/>
        <end position="70"/>
    </location>
</feature>
<protein>
    <submittedName>
        <fullName evidence="3">Uncharacterized protein</fullName>
    </submittedName>
</protein>
<comment type="similarity">
    <text evidence="1">Belongs to the LOR family.</text>
</comment>
<dbReference type="AlphaFoldDB" id="A0AA88W1E2"/>
<evidence type="ECO:0000256" key="1">
    <source>
        <dbReference type="ARBA" id="ARBA00005437"/>
    </source>
</evidence>
<organism evidence="3 4">
    <name type="scientific">Escallonia herrerae</name>
    <dbReference type="NCBI Taxonomy" id="1293975"/>
    <lineage>
        <taxon>Eukaryota</taxon>
        <taxon>Viridiplantae</taxon>
        <taxon>Streptophyta</taxon>
        <taxon>Embryophyta</taxon>
        <taxon>Tracheophyta</taxon>
        <taxon>Spermatophyta</taxon>
        <taxon>Magnoliopsida</taxon>
        <taxon>eudicotyledons</taxon>
        <taxon>Gunneridae</taxon>
        <taxon>Pentapetalae</taxon>
        <taxon>asterids</taxon>
        <taxon>campanulids</taxon>
        <taxon>Escalloniales</taxon>
        <taxon>Escalloniaceae</taxon>
        <taxon>Escallonia</taxon>
    </lineage>
</organism>
<keyword evidence="4" id="KW-1185">Reference proteome</keyword>
<dbReference type="PANTHER" id="PTHR31087:SF85">
    <property type="entry name" value="PROTEIN LURP-ONE-RELATED 7"/>
    <property type="match status" value="1"/>
</dbReference>
<dbReference type="InterPro" id="IPR007612">
    <property type="entry name" value="LOR"/>
</dbReference>
<dbReference type="EMBL" id="JAVXUP010000999">
    <property type="protein sequence ID" value="KAK3017498.1"/>
    <property type="molecule type" value="Genomic_DNA"/>
</dbReference>
<evidence type="ECO:0000313" key="3">
    <source>
        <dbReference type="EMBL" id="KAK3017498.1"/>
    </source>
</evidence>